<evidence type="ECO:0000313" key="4">
    <source>
        <dbReference type="EMBL" id="KST63708.1"/>
    </source>
</evidence>
<protein>
    <recommendedName>
        <fullName evidence="3">Enoyl reductase (ER) domain-containing protein</fullName>
    </recommendedName>
</protein>
<dbReference type="GO" id="GO:0016651">
    <property type="term" value="F:oxidoreductase activity, acting on NAD(P)H"/>
    <property type="evidence" value="ECO:0007669"/>
    <property type="project" value="TreeGrafter"/>
</dbReference>
<dbReference type="SUPFAM" id="SSF51735">
    <property type="entry name" value="NAD(P)-binding Rossmann-fold domains"/>
    <property type="match status" value="1"/>
</dbReference>
<dbReference type="Pfam" id="PF08240">
    <property type="entry name" value="ADH_N"/>
    <property type="match status" value="1"/>
</dbReference>
<evidence type="ECO:0000256" key="1">
    <source>
        <dbReference type="ARBA" id="ARBA00022857"/>
    </source>
</evidence>
<name>A0A0V7ZX96_9CYAN</name>
<dbReference type="AlphaFoldDB" id="A0A0V7ZX96"/>
<dbReference type="RefSeq" id="WP_027844878.1">
    <property type="nucleotide sequence ID" value="NZ_LMTZ01000032.1"/>
</dbReference>
<dbReference type="OrthoDB" id="9792162at2"/>
<dbReference type="SMART" id="SM00829">
    <property type="entry name" value="PKS_ER"/>
    <property type="match status" value="1"/>
</dbReference>
<reference evidence="5 6" key="1">
    <citation type="journal article" date="2015" name="Genome Announc.">
        <title>Draft Genome of the Euendolithic (true boring) Cyanobacterium Mastigocoleus testarum strain BC008.</title>
        <authorList>
            <person name="Guida B.S."/>
            <person name="Garcia-Pichel F."/>
        </authorList>
    </citation>
    <scope>NUCLEOTIDE SEQUENCE [LARGE SCALE GENOMIC DNA]</scope>
    <source>
        <strain evidence="5 6">BC008</strain>
    </source>
</reference>
<dbReference type="InterPro" id="IPR036291">
    <property type="entry name" value="NAD(P)-bd_dom_sf"/>
</dbReference>
<dbReference type="PANTHER" id="PTHR48106">
    <property type="entry name" value="QUINONE OXIDOREDUCTASE PIG3-RELATED"/>
    <property type="match status" value="1"/>
</dbReference>
<keyword evidence="6" id="KW-1185">Reference proteome</keyword>
<gene>
    <name evidence="5" type="ORF">BC008_03300</name>
    <name evidence="4" type="ORF">BC008_14715</name>
</gene>
<accession>A0A0V7ZX96</accession>
<evidence type="ECO:0000259" key="3">
    <source>
        <dbReference type="SMART" id="SM00829"/>
    </source>
</evidence>
<dbReference type="InterPro" id="IPR011032">
    <property type="entry name" value="GroES-like_sf"/>
</dbReference>
<dbReference type="InterPro" id="IPR013149">
    <property type="entry name" value="ADH-like_C"/>
</dbReference>
<dbReference type="InterPro" id="IPR013154">
    <property type="entry name" value="ADH-like_N"/>
</dbReference>
<organism evidence="5 6">
    <name type="scientific">Mastigocoleus testarum BC008</name>
    <dbReference type="NCBI Taxonomy" id="371196"/>
    <lineage>
        <taxon>Bacteria</taxon>
        <taxon>Bacillati</taxon>
        <taxon>Cyanobacteriota</taxon>
        <taxon>Cyanophyceae</taxon>
        <taxon>Nostocales</taxon>
        <taxon>Hapalosiphonaceae</taxon>
        <taxon>Mastigocoleus</taxon>
    </lineage>
</organism>
<feature type="domain" description="Enoyl reductase (ER)" evidence="3">
    <location>
        <begin position="9"/>
        <end position="311"/>
    </location>
</feature>
<evidence type="ECO:0000313" key="5">
    <source>
        <dbReference type="EMBL" id="KST69228.1"/>
    </source>
</evidence>
<dbReference type="PANTHER" id="PTHR48106:SF2">
    <property type="entry name" value="ZN2+-BINDING DEHYDROGENASE"/>
    <property type="match status" value="1"/>
</dbReference>
<keyword evidence="1" id="KW-0521">NADP</keyword>
<proteinExistence type="predicted"/>
<dbReference type="EMBL" id="LMTZ01000032">
    <property type="protein sequence ID" value="KST69228.1"/>
    <property type="molecule type" value="Genomic_DNA"/>
</dbReference>
<comment type="caution">
    <text evidence="5">The sequence shown here is derived from an EMBL/GenBank/DDBJ whole genome shotgun (WGS) entry which is preliminary data.</text>
</comment>
<dbReference type="Proteomes" id="UP000053372">
    <property type="component" value="Unassembled WGS sequence"/>
</dbReference>
<sequence>MRKLIGSPNATGGLEFTEAQIPKSLPNECLVRVTTFSMNRGEISFAQRNEYAGKSIGWDVAGTIEEAAIDGSGPQVGTKVVGFCTRMDGWAEYVAIPSNFLAPIPDGVSDDVAATLPVAALTALHCLEKGTRLLGSKVLCTGATGGVGLFAIQLAKLMGAEVIAQVRKPEQVDFVSSFGADNVIITSNGEAAKQFAPYRLIVDGVGGELLGNLTKFVAKGGTIVTYGSTGGDETTLSTSSMHMNGGQHTLYGLALYTEVEFETASSGLTRLLKLVEQGKLKTHIGREGTWEEAGKIAAEFLQRKFTGKAVIRVLDSK</sequence>
<evidence type="ECO:0000313" key="6">
    <source>
        <dbReference type="Proteomes" id="UP000053372"/>
    </source>
</evidence>
<dbReference type="InterPro" id="IPR020843">
    <property type="entry name" value="ER"/>
</dbReference>
<dbReference type="CDD" id="cd08270">
    <property type="entry name" value="MDR4"/>
    <property type="match status" value="1"/>
</dbReference>
<dbReference type="GO" id="GO:0070402">
    <property type="term" value="F:NADPH binding"/>
    <property type="evidence" value="ECO:0007669"/>
    <property type="project" value="TreeGrafter"/>
</dbReference>
<dbReference type="SUPFAM" id="SSF50129">
    <property type="entry name" value="GroES-like"/>
    <property type="match status" value="1"/>
</dbReference>
<dbReference type="Gene3D" id="3.90.180.10">
    <property type="entry name" value="Medium-chain alcohol dehydrogenases, catalytic domain"/>
    <property type="match status" value="1"/>
</dbReference>
<evidence type="ECO:0000256" key="2">
    <source>
        <dbReference type="ARBA" id="ARBA00023002"/>
    </source>
</evidence>
<keyword evidence="2" id="KW-0560">Oxidoreductase</keyword>
<dbReference type="Gene3D" id="3.40.50.720">
    <property type="entry name" value="NAD(P)-binding Rossmann-like Domain"/>
    <property type="match status" value="1"/>
</dbReference>
<dbReference type="Pfam" id="PF00107">
    <property type="entry name" value="ADH_zinc_N"/>
    <property type="match status" value="1"/>
</dbReference>
<dbReference type="EMBL" id="LMTZ01000133">
    <property type="protein sequence ID" value="KST63708.1"/>
    <property type="molecule type" value="Genomic_DNA"/>
</dbReference>